<comment type="caution">
    <text evidence="2">The sequence shown here is derived from an EMBL/GenBank/DDBJ whole genome shotgun (WGS) entry which is preliminary data.</text>
</comment>
<dbReference type="eggNOG" id="COG2897">
    <property type="taxonomic scope" value="Bacteria"/>
</dbReference>
<gene>
    <name evidence="2" type="ORF">NG99_00085</name>
</gene>
<evidence type="ECO:0000259" key="1">
    <source>
        <dbReference type="PROSITE" id="PS50206"/>
    </source>
</evidence>
<dbReference type="RefSeq" id="WP_034887129.1">
    <property type="nucleotide sequence ID" value="NZ_JRUQ01000003.1"/>
</dbReference>
<dbReference type="InterPro" id="IPR001763">
    <property type="entry name" value="Rhodanese-like_dom"/>
</dbReference>
<feature type="domain" description="Rhodanese" evidence="1">
    <location>
        <begin position="274"/>
        <end position="363"/>
    </location>
</feature>
<proteinExistence type="predicted"/>
<evidence type="ECO:0000313" key="3">
    <source>
        <dbReference type="Proteomes" id="UP000030351"/>
    </source>
</evidence>
<keyword evidence="3" id="KW-1185">Reference proteome</keyword>
<dbReference type="PROSITE" id="PS50206">
    <property type="entry name" value="RHODANESE_3"/>
    <property type="match status" value="4"/>
</dbReference>
<name>A0A0A3ZE29_9GAMM</name>
<evidence type="ECO:0000313" key="2">
    <source>
        <dbReference type="EMBL" id="KGT96069.1"/>
    </source>
</evidence>
<dbReference type="SMART" id="SM00450">
    <property type="entry name" value="RHOD"/>
    <property type="match status" value="4"/>
</dbReference>
<sequence length="521" mass="57538">MSADITVTQLERWLGDGQELAIFDLREHGEYGEGHLFFAVPLPYSRLELDVSRLAPNRHVRIVVYDDGVSGVAAAALNRLKALGYQQVFLLSGGTQAWEKAGYSLFEGVNVPSKTFGEHIEALRHTRSLSAEALQKRINSGEPLLILDGRPFSEYQKMSIPGSICCPNGELSARFDDLAADDSTPVVINCAGRTRSIIGAQTLIDLGVKNPVYALENGTQGWMLADYTLEHGQSRRYQEEMAVTPERVKRACALAESAGVSWVSPKQVRAWQDEQQTVYLLDVRTEKEFNAGAIPGVQYAPGGQLQQATDQYVGVRNARLVLIDSESVRAPVTAYWLRQMGHQAYVLNGGVAVARQATQPLQNPLTAPELAEISAAQLNDRLRASHPVEIWDIRSSQAYKEGHLPGSKWISRAHIIGSDVSDVVLISDDPQQAGWYSLELPPASRINLLAGGMAEWRAAGGEVVASADYPSDAERIDYLFFTHDRHHGNKSAARQYLEWEVGLWQRLHVSEKAAFKPLTER</sequence>
<dbReference type="Gene3D" id="3.40.250.10">
    <property type="entry name" value="Rhodanese-like domain"/>
    <property type="match status" value="4"/>
</dbReference>
<dbReference type="eggNOG" id="COG0607">
    <property type="taxonomic scope" value="Bacteria"/>
</dbReference>
<dbReference type="EMBL" id="JRUQ01000003">
    <property type="protein sequence ID" value="KGT96069.1"/>
    <property type="molecule type" value="Genomic_DNA"/>
</dbReference>
<dbReference type="SUPFAM" id="SSF52821">
    <property type="entry name" value="Rhodanese/Cell cycle control phosphatase"/>
    <property type="match status" value="4"/>
</dbReference>
<accession>A0A0A3ZE29</accession>
<dbReference type="STRING" id="371042.NG99_00085"/>
<dbReference type="InterPro" id="IPR036873">
    <property type="entry name" value="Rhodanese-like_dom_sf"/>
</dbReference>
<dbReference type="GO" id="GO:0004792">
    <property type="term" value="F:thiosulfate-cyanide sulfurtransferase activity"/>
    <property type="evidence" value="ECO:0007669"/>
    <property type="project" value="TreeGrafter"/>
</dbReference>
<dbReference type="PANTHER" id="PTHR44086:SF10">
    <property type="entry name" value="THIOSULFATE SULFURTRANSFERASE_RHODANESE-LIKE DOMAIN-CONTAINING PROTEIN 3"/>
    <property type="match status" value="1"/>
</dbReference>
<feature type="domain" description="Rhodanese" evidence="1">
    <location>
        <begin position="384"/>
        <end position="465"/>
    </location>
</feature>
<keyword evidence="2" id="KW-0808">Transferase</keyword>
<organism evidence="2 3">
    <name type="scientific">Erwinia typographi</name>
    <dbReference type="NCBI Taxonomy" id="371042"/>
    <lineage>
        <taxon>Bacteria</taxon>
        <taxon>Pseudomonadati</taxon>
        <taxon>Pseudomonadota</taxon>
        <taxon>Gammaproteobacteria</taxon>
        <taxon>Enterobacterales</taxon>
        <taxon>Erwiniaceae</taxon>
        <taxon>Erwinia</taxon>
    </lineage>
</organism>
<dbReference type="OrthoDB" id="9789585at2"/>
<dbReference type="PANTHER" id="PTHR44086">
    <property type="entry name" value="THIOSULFATE SULFURTRANSFERASE RDL2, MITOCHONDRIAL-RELATED"/>
    <property type="match status" value="1"/>
</dbReference>
<dbReference type="AlphaFoldDB" id="A0A0A3ZE29"/>
<protein>
    <submittedName>
        <fullName evidence="2">Sulfurtransferase</fullName>
    </submittedName>
</protein>
<feature type="domain" description="Rhodanese" evidence="1">
    <location>
        <begin position="16"/>
        <end position="107"/>
    </location>
</feature>
<reference evidence="2 3" key="1">
    <citation type="submission" date="2014-10" db="EMBL/GenBank/DDBJ databases">
        <title>Genome sequence of Erwinia typographi M043b.</title>
        <authorList>
            <person name="Chan K.-G."/>
            <person name="Tan W.-S."/>
        </authorList>
    </citation>
    <scope>NUCLEOTIDE SEQUENCE [LARGE SCALE GENOMIC DNA]</scope>
    <source>
        <strain evidence="2 3">M043b</strain>
    </source>
</reference>
<dbReference type="Proteomes" id="UP000030351">
    <property type="component" value="Unassembled WGS sequence"/>
</dbReference>
<dbReference type="Pfam" id="PF00581">
    <property type="entry name" value="Rhodanese"/>
    <property type="match status" value="4"/>
</dbReference>
<feature type="domain" description="Rhodanese" evidence="1">
    <location>
        <begin position="140"/>
        <end position="231"/>
    </location>
</feature>